<gene>
    <name evidence="2" type="ORF">PVAG01_10187</name>
</gene>
<feature type="region of interest" description="Disordered" evidence="1">
    <location>
        <begin position="183"/>
        <end position="203"/>
    </location>
</feature>
<feature type="compositionally biased region" description="Basic residues" evidence="1">
    <location>
        <begin position="231"/>
        <end position="240"/>
    </location>
</feature>
<evidence type="ECO:0000256" key="1">
    <source>
        <dbReference type="SAM" id="MobiDB-lite"/>
    </source>
</evidence>
<organism evidence="2 3">
    <name type="scientific">Phlyctema vagabunda</name>
    <dbReference type="NCBI Taxonomy" id="108571"/>
    <lineage>
        <taxon>Eukaryota</taxon>
        <taxon>Fungi</taxon>
        <taxon>Dikarya</taxon>
        <taxon>Ascomycota</taxon>
        <taxon>Pezizomycotina</taxon>
        <taxon>Leotiomycetes</taxon>
        <taxon>Helotiales</taxon>
        <taxon>Dermateaceae</taxon>
        <taxon>Phlyctema</taxon>
    </lineage>
</organism>
<comment type="caution">
    <text evidence="2">The sequence shown here is derived from an EMBL/GenBank/DDBJ whole genome shotgun (WGS) entry which is preliminary data.</text>
</comment>
<keyword evidence="3" id="KW-1185">Reference proteome</keyword>
<accession>A0ABR4P586</accession>
<proteinExistence type="predicted"/>
<dbReference type="EMBL" id="JBFCZG010000009">
    <property type="protein sequence ID" value="KAL3418471.1"/>
    <property type="molecule type" value="Genomic_DNA"/>
</dbReference>
<reference evidence="2 3" key="1">
    <citation type="submission" date="2024-06" db="EMBL/GenBank/DDBJ databases">
        <title>Complete genome of Phlyctema vagabunda strain 19-DSS-EL-015.</title>
        <authorList>
            <person name="Fiorenzani C."/>
        </authorList>
    </citation>
    <scope>NUCLEOTIDE SEQUENCE [LARGE SCALE GENOMIC DNA]</scope>
    <source>
        <strain evidence="2 3">19-DSS-EL-015</strain>
    </source>
</reference>
<name>A0ABR4P586_9HELO</name>
<evidence type="ECO:0000313" key="3">
    <source>
        <dbReference type="Proteomes" id="UP001629113"/>
    </source>
</evidence>
<protein>
    <submittedName>
        <fullName evidence="2">Uncharacterized protein</fullName>
    </submittedName>
</protein>
<sequence>MTSPSQDLGQAQPAPHRRGRVTIDNTHAEYQGIFDSAHEYQAFKDRRKLDTSHVRYDECPKTDSEKKYFVKILFEAIRNTTDVKDKLMANGKPGTAVQRMKDGYWPDMFVEEVCWDIIESINKSHCGAELLDSHLGKQAENFGSYDEHFDAIANVCRVHKSTCKNLLDASFINRLVTCPTAEAKSKDANSKINDKRNVQNRLGREAAKRGLKLDALRALLVHDDADDSSSARKRKRKRSAARSPENLLEYPESEQYMPSPVQDASTFLESEQYMPNLGQHAFTVPESEQYVPIPVQDAFEFPEDGERFDDMAAF</sequence>
<evidence type="ECO:0000313" key="2">
    <source>
        <dbReference type="EMBL" id="KAL3418471.1"/>
    </source>
</evidence>
<dbReference type="Proteomes" id="UP001629113">
    <property type="component" value="Unassembled WGS sequence"/>
</dbReference>
<feature type="region of interest" description="Disordered" evidence="1">
    <location>
        <begin position="226"/>
        <end position="247"/>
    </location>
</feature>